<dbReference type="STRING" id="1745343.A0A2J6Q8Q0"/>
<proteinExistence type="predicted"/>
<dbReference type="AlphaFoldDB" id="A0A2J6Q8Q0"/>
<accession>A0A2J6Q8Q0</accession>
<dbReference type="InterPro" id="IPR013785">
    <property type="entry name" value="Aldolase_TIM"/>
</dbReference>
<gene>
    <name evidence="4" type="ORF">NA56DRAFT_552088</name>
</gene>
<dbReference type="Proteomes" id="UP000235672">
    <property type="component" value="Unassembled WGS sequence"/>
</dbReference>
<evidence type="ECO:0000256" key="3">
    <source>
        <dbReference type="ARBA" id="ARBA00023002"/>
    </source>
</evidence>
<organism evidence="4 5">
    <name type="scientific">Hyaloscypha hepaticicola</name>
    <dbReference type="NCBI Taxonomy" id="2082293"/>
    <lineage>
        <taxon>Eukaryota</taxon>
        <taxon>Fungi</taxon>
        <taxon>Dikarya</taxon>
        <taxon>Ascomycota</taxon>
        <taxon>Pezizomycotina</taxon>
        <taxon>Leotiomycetes</taxon>
        <taxon>Helotiales</taxon>
        <taxon>Hyaloscyphaceae</taxon>
        <taxon>Hyaloscypha</taxon>
    </lineage>
</organism>
<protein>
    <submittedName>
        <fullName evidence="4">Putative Nitronate monooxygenase</fullName>
    </submittedName>
</protein>
<keyword evidence="3" id="KW-0560">Oxidoreductase</keyword>
<sequence>MSSSFQLHYPWTSRPLIANAAMAGFAGPDLAAGVSRAGGIGFIGVVKDMAKLNQQLTSAKYLLEYDELEARSSSTLPVGVGFLLFVALLDDAIAIIERHRPAIVWLACPAQEGDFEIWSRAMRNTSPASRIWIQVASVSVARRVASTCSPDVLIMQGSDAGGHGPLPGAGIISLIPETRDALDRDGFSNIGIFAAGGITDGRGIAAALACGADGVVMGTRFLASKEIELPAEEYRKAILEAKDGGVSTARATLFDELAGNSIWPSGYDGRAIIGASYNDFSIGIGIEEVREKYASAVKEPHKGFGGEVRAAVWAGTGVGLVTEVKAAGEIV</sequence>
<dbReference type="OrthoDB" id="2349068at2759"/>
<name>A0A2J6Q8Q0_9HELO</name>
<dbReference type="EMBL" id="KZ613477">
    <property type="protein sequence ID" value="PMD22638.1"/>
    <property type="molecule type" value="Genomic_DNA"/>
</dbReference>
<keyword evidence="4" id="KW-0503">Monooxygenase</keyword>
<dbReference type="CDD" id="cd04730">
    <property type="entry name" value="NPD_like"/>
    <property type="match status" value="1"/>
</dbReference>
<dbReference type="Gene3D" id="3.20.20.70">
    <property type="entry name" value="Aldolase class I"/>
    <property type="match status" value="1"/>
</dbReference>
<dbReference type="SUPFAM" id="SSF51412">
    <property type="entry name" value="Inosine monophosphate dehydrogenase (IMPDH)"/>
    <property type="match status" value="1"/>
</dbReference>
<dbReference type="PANTHER" id="PTHR32332:SF34">
    <property type="entry name" value="2-NITROPROPANE DIOXYGENASE FAMILY, PUTATIVE-RELATED"/>
    <property type="match status" value="1"/>
</dbReference>
<dbReference type="Pfam" id="PF03060">
    <property type="entry name" value="NMO"/>
    <property type="match status" value="1"/>
</dbReference>
<evidence type="ECO:0000256" key="2">
    <source>
        <dbReference type="ARBA" id="ARBA00022643"/>
    </source>
</evidence>
<keyword evidence="1" id="KW-0285">Flavoprotein</keyword>
<dbReference type="PANTHER" id="PTHR32332">
    <property type="entry name" value="2-NITROPROPANE DIOXYGENASE"/>
    <property type="match status" value="1"/>
</dbReference>
<evidence type="ECO:0000256" key="1">
    <source>
        <dbReference type="ARBA" id="ARBA00022630"/>
    </source>
</evidence>
<dbReference type="InterPro" id="IPR004136">
    <property type="entry name" value="NMO"/>
</dbReference>
<evidence type="ECO:0000313" key="4">
    <source>
        <dbReference type="EMBL" id="PMD22638.1"/>
    </source>
</evidence>
<keyword evidence="2" id="KW-0288">FMN</keyword>
<keyword evidence="5" id="KW-1185">Reference proteome</keyword>
<reference evidence="4 5" key="1">
    <citation type="submission" date="2016-05" db="EMBL/GenBank/DDBJ databases">
        <title>A degradative enzymes factory behind the ericoid mycorrhizal symbiosis.</title>
        <authorList>
            <consortium name="DOE Joint Genome Institute"/>
            <person name="Martino E."/>
            <person name="Morin E."/>
            <person name="Grelet G."/>
            <person name="Kuo A."/>
            <person name="Kohler A."/>
            <person name="Daghino S."/>
            <person name="Barry K."/>
            <person name="Choi C."/>
            <person name="Cichocki N."/>
            <person name="Clum A."/>
            <person name="Copeland A."/>
            <person name="Hainaut M."/>
            <person name="Haridas S."/>
            <person name="Labutti K."/>
            <person name="Lindquist E."/>
            <person name="Lipzen A."/>
            <person name="Khouja H.-R."/>
            <person name="Murat C."/>
            <person name="Ohm R."/>
            <person name="Olson A."/>
            <person name="Spatafora J."/>
            <person name="Veneault-Fourrey C."/>
            <person name="Henrissat B."/>
            <person name="Grigoriev I."/>
            <person name="Martin F."/>
            <person name="Perotto S."/>
        </authorList>
    </citation>
    <scope>NUCLEOTIDE SEQUENCE [LARGE SCALE GENOMIC DNA]</scope>
    <source>
        <strain evidence="4 5">UAMH 7357</strain>
    </source>
</reference>
<evidence type="ECO:0000313" key="5">
    <source>
        <dbReference type="Proteomes" id="UP000235672"/>
    </source>
</evidence>
<dbReference type="GO" id="GO:0018580">
    <property type="term" value="F:nitronate monooxygenase activity"/>
    <property type="evidence" value="ECO:0007669"/>
    <property type="project" value="InterPro"/>
</dbReference>
<feature type="non-terminal residue" evidence="4">
    <location>
        <position position="331"/>
    </location>
</feature>